<keyword evidence="1" id="KW-0175">Coiled coil</keyword>
<gene>
    <name evidence="3" type="ORF">PR003_g22968</name>
</gene>
<dbReference type="Proteomes" id="UP000434957">
    <property type="component" value="Unassembled WGS sequence"/>
</dbReference>
<accession>A0A6A4D0S9</accession>
<dbReference type="AlphaFoldDB" id="A0A6A4D0S9"/>
<proteinExistence type="predicted"/>
<evidence type="ECO:0000256" key="2">
    <source>
        <dbReference type="SAM" id="MobiDB-lite"/>
    </source>
</evidence>
<name>A0A6A4D0S9_9STRA</name>
<evidence type="ECO:0000256" key="1">
    <source>
        <dbReference type="SAM" id="Coils"/>
    </source>
</evidence>
<organism evidence="3 4">
    <name type="scientific">Phytophthora rubi</name>
    <dbReference type="NCBI Taxonomy" id="129364"/>
    <lineage>
        <taxon>Eukaryota</taxon>
        <taxon>Sar</taxon>
        <taxon>Stramenopiles</taxon>
        <taxon>Oomycota</taxon>
        <taxon>Peronosporomycetes</taxon>
        <taxon>Peronosporales</taxon>
        <taxon>Peronosporaceae</taxon>
        <taxon>Phytophthora</taxon>
    </lineage>
</organism>
<dbReference type="EMBL" id="QXFT01002358">
    <property type="protein sequence ID" value="KAE9299543.1"/>
    <property type="molecule type" value="Genomic_DNA"/>
</dbReference>
<feature type="region of interest" description="Disordered" evidence="2">
    <location>
        <begin position="373"/>
        <end position="444"/>
    </location>
</feature>
<protein>
    <submittedName>
        <fullName evidence="3">Uncharacterized protein</fullName>
    </submittedName>
</protein>
<keyword evidence="4" id="KW-1185">Reference proteome</keyword>
<feature type="region of interest" description="Disordered" evidence="2">
    <location>
        <begin position="1"/>
        <end position="37"/>
    </location>
</feature>
<reference evidence="3 4" key="1">
    <citation type="submission" date="2018-08" db="EMBL/GenBank/DDBJ databases">
        <title>Genomic investigation of the strawberry pathogen Phytophthora fragariae indicates pathogenicity is determined by transcriptional variation in three key races.</title>
        <authorList>
            <person name="Adams T.M."/>
            <person name="Armitage A.D."/>
            <person name="Sobczyk M.K."/>
            <person name="Bates H.J."/>
            <person name="Dunwell J.M."/>
            <person name="Nellist C.F."/>
            <person name="Harrison R.J."/>
        </authorList>
    </citation>
    <scope>NUCLEOTIDE SEQUENCE [LARGE SCALE GENOMIC DNA]</scope>
    <source>
        <strain evidence="3 4">SCRP333</strain>
    </source>
</reference>
<feature type="compositionally biased region" description="Low complexity" evidence="2">
    <location>
        <begin position="381"/>
        <end position="394"/>
    </location>
</feature>
<comment type="caution">
    <text evidence="3">The sequence shown here is derived from an EMBL/GenBank/DDBJ whole genome shotgun (WGS) entry which is preliminary data.</text>
</comment>
<evidence type="ECO:0000313" key="4">
    <source>
        <dbReference type="Proteomes" id="UP000434957"/>
    </source>
</evidence>
<evidence type="ECO:0000313" key="3">
    <source>
        <dbReference type="EMBL" id="KAE9299543.1"/>
    </source>
</evidence>
<feature type="coiled-coil region" evidence="1">
    <location>
        <begin position="128"/>
        <end position="162"/>
    </location>
</feature>
<feature type="coiled-coil region" evidence="1">
    <location>
        <begin position="199"/>
        <end position="345"/>
    </location>
</feature>
<dbReference type="Gene3D" id="1.10.287.1490">
    <property type="match status" value="1"/>
</dbReference>
<sequence length="444" mass="47856">MCPFRFPSQNFVADRRSSMADGSTSPRSPSRSPPPAATAEELHQLNSTLRSRLARSAADLQAAATSRDAAVDHQHQFSLTLLRQTRELRTLEQLYDTRQAEVYVPTRSGTWNFGWIAISDRDTLQDQRDHLAEEVRLAGAEIEQLQEDHNDLDRARGNAEHELQLSEASLARVQASLVQAESRIAPPAIPPANAVAPDVDRLTRERDEARTAATDAEGQVARLRSELKAYQDMRRDAQTELNRLRSTHAAATADLIQTVKDRDAARADASRYRSDASDLQQQLASAAPSQADQAKQLDAANRRLDDLEHSVRVLRRERDAARQARDQALRTHETLQQALVAARQKLAVVASAVGIQPATDMGTSGPAAVLHSLRATPADPPGQQSGSSLPGGASVDLGGVGSQGDAPLSSSKRPRGSPTSPKSSPAPPAKRRVAPLSPDAGGSS</sequence>